<protein>
    <submittedName>
        <fullName evidence="2">NAD dependent epimerase/dehydratase family</fullName>
    </submittedName>
</protein>
<dbReference type="OrthoDB" id="2735536at2759"/>
<comment type="caution">
    <text evidence="2">The sequence shown here is derived from an EMBL/GenBank/DDBJ whole genome shotgun (WGS) entry which is preliminary data.</text>
</comment>
<dbReference type="GO" id="GO:0005737">
    <property type="term" value="C:cytoplasm"/>
    <property type="evidence" value="ECO:0007669"/>
    <property type="project" value="TreeGrafter"/>
</dbReference>
<evidence type="ECO:0000313" key="3">
    <source>
        <dbReference type="Proteomes" id="UP000266188"/>
    </source>
</evidence>
<dbReference type="Proteomes" id="UP000266188">
    <property type="component" value="Unassembled WGS sequence"/>
</dbReference>
<accession>A0A3A2ZB68</accession>
<dbReference type="SUPFAM" id="SSF51735">
    <property type="entry name" value="NAD(P)-binding Rossmann-fold domains"/>
    <property type="match status" value="1"/>
</dbReference>
<dbReference type="EMBL" id="MVGC01000400">
    <property type="protein sequence ID" value="RJE19493.1"/>
    <property type="molecule type" value="Genomic_DNA"/>
</dbReference>
<dbReference type="PANTHER" id="PTHR48079">
    <property type="entry name" value="PROTEIN YEEZ"/>
    <property type="match status" value="1"/>
</dbReference>
<sequence length="343" mass="38005">MYPTSRYSKALIIGANGYLGEAVGRAFVRAGWETFGLIRRPEAAEMLSMNEITPIIGSLDDPSLARSLASKVDYFNTIIVTVEDLANYTGFLDSLIRVLRSLSGVARANGVKMLVLLSSGMKDYGETGRADTEGLQSHTEESAMHPPYFLKVRAENCARILEHGDAFDATLIRPSNLYGLSGSTYGYFFRLAEKARKSGVLELPAHPKTILHSLHVDDCAEAFVALASPRNREKAKGSLFNIAGSRYETLEEIGEMLVKEYGLSGGVKYTPRGDERPGLDYVILGFSQWISSDRIRERIGWTDKRPGFCEAIHTYRIAFEAALSQRHPVTQKLEYYMRLGGAV</sequence>
<dbReference type="AlphaFoldDB" id="A0A3A2ZB68"/>
<keyword evidence="3" id="KW-1185">Reference proteome</keyword>
<dbReference type="Pfam" id="PF01370">
    <property type="entry name" value="Epimerase"/>
    <property type="match status" value="1"/>
</dbReference>
<dbReference type="GO" id="GO:0004029">
    <property type="term" value="F:aldehyde dehydrogenase (NAD+) activity"/>
    <property type="evidence" value="ECO:0007669"/>
    <property type="project" value="TreeGrafter"/>
</dbReference>
<dbReference type="InterPro" id="IPR001509">
    <property type="entry name" value="Epimerase_deHydtase"/>
</dbReference>
<dbReference type="InterPro" id="IPR036291">
    <property type="entry name" value="NAD(P)-bd_dom_sf"/>
</dbReference>
<evidence type="ECO:0000313" key="2">
    <source>
        <dbReference type="EMBL" id="RJE19493.1"/>
    </source>
</evidence>
<name>A0A3A2ZB68_9EURO</name>
<organism evidence="2 3">
    <name type="scientific">Aspergillus sclerotialis</name>
    <dbReference type="NCBI Taxonomy" id="2070753"/>
    <lineage>
        <taxon>Eukaryota</taxon>
        <taxon>Fungi</taxon>
        <taxon>Dikarya</taxon>
        <taxon>Ascomycota</taxon>
        <taxon>Pezizomycotina</taxon>
        <taxon>Eurotiomycetes</taxon>
        <taxon>Eurotiomycetidae</taxon>
        <taxon>Eurotiales</taxon>
        <taxon>Aspergillaceae</taxon>
        <taxon>Aspergillus</taxon>
        <taxon>Aspergillus subgen. Polypaecilum</taxon>
    </lineage>
</organism>
<gene>
    <name evidence="2" type="ORF">PHISCL_08178</name>
</gene>
<reference evidence="3" key="1">
    <citation type="submission" date="2017-02" db="EMBL/GenBank/DDBJ databases">
        <authorList>
            <person name="Tafer H."/>
            <person name="Lopandic K."/>
        </authorList>
    </citation>
    <scope>NUCLEOTIDE SEQUENCE [LARGE SCALE GENOMIC DNA]</scope>
    <source>
        <strain evidence="3">CBS 366.77</strain>
    </source>
</reference>
<dbReference type="InterPro" id="IPR051783">
    <property type="entry name" value="NAD(P)-dependent_oxidoreduct"/>
</dbReference>
<dbReference type="PANTHER" id="PTHR48079:SF6">
    <property type="entry name" value="NAD(P)-BINDING DOMAIN-CONTAINING PROTEIN-RELATED"/>
    <property type="match status" value="1"/>
</dbReference>
<proteinExistence type="predicted"/>
<feature type="domain" description="NAD-dependent epimerase/dehydratase" evidence="1">
    <location>
        <begin position="10"/>
        <end position="243"/>
    </location>
</feature>
<dbReference type="STRING" id="2070753.A0A3A2ZB68"/>
<evidence type="ECO:0000259" key="1">
    <source>
        <dbReference type="Pfam" id="PF01370"/>
    </source>
</evidence>
<dbReference type="Gene3D" id="3.40.50.720">
    <property type="entry name" value="NAD(P)-binding Rossmann-like Domain"/>
    <property type="match status" value="1"/>
</dbReference>